<dbReference type="GO" id="GO:0006285">
    <property type="term" value="P:base-excision repair, AP site formation"/>
    <property type="evidence" value="ECO:0007669"/>
    <property type="project" value="TreeGrafter"/>
</dbReference>
<dbReference type="Proteomes" id="UP000030848">
    <property type="component" value="Unassembled WGS sequence"/>
</dbReference>
<dbReference type="GO" id="GO:0043916">
    <property type="term" value="F:DNA-7-methylguanine glycosylase activity"/>
    <property type="evidence" value="ECO:0007669"/>
    <property type="project" value="TreeGrafter"/>
</dbReference>
<evidence type="ECO:0000313" key="3">
    <source>
        <dbReference type="EMBL" id="KHF45808.1"/>
    </source>
</evidence>
<dbReference type="GO" id="GO:0008725">
    <property type="term" value="F:DNA-3-methyladenine glycosylase activity"/>
    <property type="evidence" value="ECO:0007669"/>
    <property type="project" value="TreeGrafter"/>
</dbReference>
<sequence length="324" mass="35119">MNRSVVNRSVAQRFRIDGSRDSRSVGGIMATAGAGRSTVVDAEIRGVIDLADYAMYLSRFQRCGIVAGSEPATVSLAFPVERRWCYAGVLVRQRAPGVVRIEVDAPPESVETVVEQVCRALSLDVDGGGFAAVADGDPVLRHRLRANPGLRPVLFCSPYEAACWAVVCHRFRVAQADAVIRRIAMNRGRVFHVGGREIPSFPVPQELGVLDSSYGVSERKRRSLSAIADAALSGELDADRLRALPVFAAVEAVRRLPGLGPFSAELVVGRGAGHPDLFPASEAGLATTLRRCYGVDDVGVVTERWRPYRGWGAFFLRETVTDEQ</sequence>
<dbReference type="GO" id="GO:0032131">
    <property type="term" value="F:alkylated DNA binding"/>
    <property type="evidence" value="ECO:0007669"/>
    <property type="project" value="TreeGrafter"/>
</dbReference>
<accession>A0A837DFP5</accession>
<dbReference type="InterPro" id="IPR051912">
    <property type="entry name" value="Alkylbase_DNA_Glycosylase/TA"/>
</dbReference>
<proteinExistence type="predicted"/>
<dbReference type="GO" id="GO:0006307">
    <property type="term" value="P:DNA alkylation repair"/>
    <property type="evidence" value="ECO:0007669"/>
    <property type="project" value="TreeGrafter"/>
</dbReference>
<dbReference type="InterPro" id="IPR011257">
    <property type="entry name" value="DNA_glycosylase"/>
</dbReference>
<protein>
    <submittedName>
        <fullName evidence="3">3-methyladenine DNA glycosylase</fullName>
    </submittedName>
</protein>
<keyword evidence="2" id="KW-0234">DNA repair</keyword>
<keyword evidence="1" id="KW-0227">DNA damage</keyword>
<gene>
    <name evidence="3" type="ORF">MINT15_01090</name>
</gene>
<comment type="caution">
    <text evidence="3">The sequence shown here is derived from an EMBL/GenBank/DDBJ whole genome shotgun (WGS) entry which is preliminary data.</text>
</comment>
<dbReference type="PANTHER" id="PTHR43003">
    <property type="entry name" value="DNA-3-METHYLADENINE GLYCOSYLASE"/>
    <property type="match status" value="1"/>
</dbReference>
<dbReference type="GO" id="GO:0032993">
    <property type="term" value="C:protein-DNA complex"/>
    <property type="evidence" value="ECO:0007669"/>
    <property type="project" value="TreeGrafter"/>
</dbReference>
<reference evidence="3 4" key="1">
    <citation type="submission" date="2014-10" db="EMBL/GenBank/DDBJ databases">
        <title>Genome sequence of Micropolyspora internatus JCM3315.</title>
        <authorList>
            <person name="Shin S.-K."/>
            <person name="Yi H."/>
        </authorList>
    </citation>
    <scope>NUCLEOTIDE SEQUENCE [LARGE SCALE GENOMIC DNA]</scope>
    <source>
        <strain evidence="3 4">JCM 3315</strain>
    </source>
</reference>
<name>A0A837DFP5_9PSEU</name>
<dbReference type="SUPFAM" id="SSF48150">
    <property type="entry name" value="DNA-glycosylase"/>
    <property type="match status" value="1"/>
</dbReference>
<dbReference type="AlphaFoldDB" id="A0A837DFP5"/>
<evidence type="ECO:0000256" key="2">
    <source>
        <dbReference type="ARBA" id="ARBA00023204"/>
    </source>
</evidence>
<dbReference type="GO" id="GO:0005737">
    <property type="term" value="C:cytoplasm"/>
    <property type="evidence" value="ECO:0007669"/>
    <property type="project" value="TreeGrafter"/>
</dbReference>
<evidence type="ECO:0000313" key="4">
    <source>
        <dbReference type="Proteomes" id="UP000030848"/>
    </source>
</evidence>
<dbReference type="EMBL" id="JRZE01000001">
    <property type="protein sequence ID" value="KHF45808.1"/>
    <property type="molecule type" value="Genomic_DNA"/>
</dbReference>
<dbReference type="Gene3D" id="1.10.1670.40">
    <property type="match status" value="1"/>
</dbReference>
<dbReference type="OMA" id="WRPYRTW"/>
<dbReference type="PANTHER" id="PTHR43003:SF5">
    <property type="entry name" value="DNA-3-METHYLADENINE GLYCOSYLASE"/>
    <property type="match status" value="1"/>
</dbReference>
<organism evidence="3 4">
    <name type="scientific">Saccharomonospora viridis</name>
    <dbReference type="NCBI Taxonomy" id="1852"/>
    <lineage>
        <taxon>Bacteria</taxon>
        <taxon>Bacillati</taxon>
        <taxon>Actinomycetota</taxon>
        <taxon>Actinomycetes</taxon>
        <taxon>Pseudonocardiales</taxon>
        <taxon>Pseudonocardiaceae</taxon>
        <taxon>Saccharomonospora</taxon>
    </lineage>
</organism>
<evidence type="ECO:0000256" key="1">
    <source>
        <dbReference type="ARBA" id="ARBA00022763"/>
    </source>
</evidence>
<dbReference type="Gene3D" id="1.10.340.30">
    <property type="entry name" value="Hypothetical protein, domain 2"/>
    <property type="match status" value="1"/>
</dbReference>